<proteinExistence type="predicted"/>
<dbReference type="GO" id="GO:0016887">
    <property type="term" value="F:ATP hydrolysis activity"/>
    <property type="evidence" value="ECO:0007669"/>
    <property type="project" value="InterPro"/>
</dbReference>
<feature type="domain" description="Endonuclease GajA/Old nuclease/RecF-like AAA" evidence="1">
    <location>
        <begin position="1"/>
        <end position="100"/>
    </location>
</feature>
<organism evidence="3 4">
    <name type="scientific">Cylindrospermopsis raciborskii CENA302</name>
    <dbReference type="NCBI Taxonomy" id="1170768"/>
    <lineage>
        <taxon>Bacteria</taxon>
        <taxon>Bacillati</taxon>
        <taxon>Cyanobacteriota</taxon>
        <taxon>Cyanophyceae</taxon>
        <taxon>Nostocales</taxon>
        <taxon>Aphanizomenonaceae</taxon>
        <taxon>Cylindrospermopsis</taxon>
    </lineage>
</organism>
<dbReference type="AlphaFoldDB" id="A0A9Q5W937"/>
<dbReference type="Pfam" id="PF13304">
    <property type="entry name" value="AAA_21"/>
    <property type="match status" value="1"/>
</dbReference>
<evidence type="ECO:0000259" key="1">
    <source>
        <dbReference type="Pfam" id="PF13175"/>
    </source>
</evidence>
<evidence type="ECO:0000313" key="4">
    <source>
        <dbReference type="Proteomes" id="UP000190056"/>
    </source>
</evidence>
<dbReference type="RefSeq" id="WP_071248145.1">
    <property type="nucleotide sequence ID" value="NZ_MTPU01000039.1"/>
</dbReference>
<accession>A0A9Q5W937</accession>
<dbReference type="Pfam" id="PF13175">
    <property type="entry name" value="AAA_15"/>
    <property type="match status" value="1"/>
</dbReference>
<dbReference type="InterPro" id="IPR003959">
    <property type="entry name" value="ATPase_AAA_core"/>
</dbReference>
<dbReference type="EMBL" id="MTPU01000039">
    <property type="protein sequence ID" value="OPH09595.1"/>
    <property type="molecule type" value="Genomic_DNA"/>
</dbReference>
<gene>
    <name evidence="3" type="ORF">CENA302_09785</name>
</gene>
<protein>
    <recommendedName>
        <fullName evidence="5">AAA family ATPase</fullName>
    </recommendedName>
</protein>
<dbReference type="PANTHER" id="PTHR43581:SF2">
    <property type="entry name" value="EXCINUCLEASE ATPASE SUBUNIT"/>
    <property type="match status" value="1"/>
</dbReference>
<dbReference type="Gene3D" id="3.40.50.300">
    <property type="entry name" value="P-loop containing nucleotide triphosphate hydrolases"/>
    <property type="match status" value="1"/>
</dbReference>
<dbReference type="InterPro" id="IPR051396">
    <property type="entry name" value="Bact_Antivir_Def_Nuclease"/>
</dbReference>
<name>A0A9Q5W937_9CYAN</name>
<comment type="caution">
    <text evidence="3">The sequence shown here is derived from an EMBL/GenBank/DDBJ whole genome shotgun (WGS) entry which is preliminary data.</text>
</comment>
<feature type="domain" description="ATPase AAA-type core" evidence="2">
    <location>
        <begin position="187"/>
        <end position="310"/>
    </location>
</feature>
<reference evidence="3 4" key="1">
    <citation type="submission" date="2017-01" db="EMBL/GenBank/DDBJ databases">
        <authorList>
            <person name="Abreu V.A."/>
            <person name="Popin R.V."/>
            <person name="Rigonato J."/>
            <person name="Andreote A.P."/>
            <person name="Schaker P.C."/>
            <person name="Hoff-Risseti C."/>
            <person name="Alvarenga D.O."/>
            <person name="Varani A.M."/>
            <person name="Fiore M.F."/>
        </authorList>
    </citation>
    <scope>NUCLEOTIDE SEQUENCE [LARGE SCALE GENOMIC DNA]</scope>
    <source>
        <strain evidence="3 4">CENA302</strain>
    </source>
</reference>
<dbReference type="GO" id="GO:0005524">
    <property type="term" value="F:ATP binding"/>
    <property type="evidence" value="ECO:0007669"/>
    <property type="project" value="InterPro"/>
</dbReference>
<dbReference type="SUPFAM" id="SSF52540">
    <property type="entry name" value="P-loop containing nucleoside triphosphate hydrolases"/>
    <property type="match status" value="1"/>
</dbReference>
<dbReference type="CDD" id="cd00267">
    <property type="entry name" value="ABC_ATPase"/>
    <property type="match status" value="1"/>
</dbReference>
<dbReference type="InterPro" id="IPR027417">
    <property type="entry name" value="P-loop_NTPase"/>
</dbReference>
<sequence length="372" mass="41978">MITNLTLKNFTVFKDLSIDFSARINVIIGETGTGKSHLLKAAYALCSANNGLSSQQEVSDKEIKEALTNKLLNVFLPPDRKLGKMRKIGVAEDAWMRASFVSDKEIALKFRSNSKSVTVEVNSDYERYSLSPIFIPTKELLTLLRGFGNVEIDTSVLKLIFDETYFDLATKLLNDAGREPREKEEWLLENLVNKMEGRFSLDTGEMSFQPGIYIEYADGKAKDGKLTYFSPQRKDVFSPNMMAEGFRKFGVPQRLLQNCSLVPGVSGSLFWDEPESNLNPQLMKLLVQTMLDLSRSGQQIILATHDYVLLKWFDLLVNTDTGDHIRFHALSRENGDVHVQSADDYRQLNTNAIANTFSDLYDEEIKRSLGGA</sequence>
<evidence type="ECO:0000313" key="3">
    <source>
        <dbReference type="EMBL" id="OPH09595.1"/>
    </source>
</evidence>
<evidence type="ECO:0000259" key="2">
    <source>
        <dbReference type="Pfam" id="PF13304"/>
    </source>
</evidence>
<dbReference type="Proteomes" id="UP000190056">
    <property type="component" value="Unassembled WGS sequence"/>
</dbReference>
<dbReference type="InterPro" id="IPR041685">
    <property type="entry name" value="AAA_GajA/Old/RecF-like"/>
</dbReference>
<evidence type="ECO:0008006" key="5">
    <source>
        <dbReference type="Google" id="ProtNLM"/>
    </source>
</evidence>
<dbReference type="PANTHER" id="PTHR43581">
    <property type="entry name" value="ATP/GTP PHOSPHATASE"/>
    <property type="match status" value="1"/>
</dbReference>